<sequence>MDIISQTQILVNSRILRTENEVQQFENAIANILNLNDVDHIKNLCLGFDDATEHDEVMFSLIHAIESYDKTFGPEVPLQKLADSINGMLPHARGWVETLHKRILNHDLSRRVYAEVISNCDTGIKDTVLQLINGIKAKNPKKFEASVSEFFSNIK</sequence>
<evidence type="ECO:0000259" key="1">
    <source>
        <dbReference type="Pfam" id="PF15565"/>
    </source>
</evidence>
<proteinExistence type="predicted"/>
<evidence type="ECO:0000313" key="2">
    <source>
        <dbReference type="EMBL" id="MDQ0110676.1"/>
    </source>
</evidence>
<feature type="domain" description="Immunity protein 30" evidence="1">
    <location>
        <begin position="13"/>
        <end position="113"/>
    </location>
</feature>
<dbReference type="InterPro" id="IPR029084">
    <property type="entry name" value="Imm30"/>
</dbReference>
<dbReference type="RefSeq" id="WP_307199965.1">
    <property type="nucleotide sequence ID" value="NZ_JAUSSU010000001.1"/>
</dbReference>
<comment type="caution">
    <text evidence="2">The sequence shown here is derived from an EMBL/GenBank/DDBJ whole genome shotgun (WGS) entry which is preliminary data.</text>
</comment>
<evidence type="ECO:0000313" key="3">
    <source>
        <dbReference type="Proteomes" id="UP001229346"/>
    </source>
</evidence>
<accession>A0ABT9TTK7</accession>
<name>A0ABT9TTK7_PAEHA</name>
<dbReference type="EMBL" id="JAUSSU010000001">
    <property type="protein sequence ID" value="MDQ0110676.1"/>
    <property type="molecule type" value="Genomic_DNA"/>
</dbReference>
<dbReference type="Proteomes" id="UP001229346">
    <property type="component" value="Unassembled WGS sequence"/>
</dbReference>
<organism evidence="2 3">
    <name type="scientific">Paenibacillus harenae</name>
    <dbReference type="NCBI Taxonomy" id="306543"/>
    <lineage>
        <taxon>Bacteria</taxon>
        <taxon>Bacillati</taxon>
        <taxon>Bacillota</taxon>
        <taxon>Bacilli</taxon>
        <taxon>Bacillales</taxon>
        <taxon>Paenibacillaceae</taxon>
        <taxon>Paenibacillus</taxon>
    </lineage>
</organism>
<protein>
    <recommendedName>
        <fullName evidence="1">Immunity protein 30 domain-containing protein</fullName>
    </recommendedName>
</protein>
<keyword evidence="3" id="KW-1185">Reference proteome</keyword>
<reference evidence="2 3" key="1">
    <citation type="submission" date="2023-07" db="EMBL/GenBank/DDBJ databases">
        <title>Sorghum-associated microbial communities from plants grown in Nebraska, USA.</title>
        <authorList>
            <person name="Schachtman D."/>
        </authorList>
    </citation>
    <scope>NUCLEOTIDE SEQUENCE [LARGE SCALE GENOMIC DNA]</scope>
    <source>
        <strain evidence="2 3">CC482</strain>
    </source>
</reference>
<gene>
    <name evidence="2" type="ORF">J2T15_000092</name>
</gene>
<dbReference type="Pfam" id="PF15565">
    <property type="entry name" value="Imm30"/>
    <property type="match status" value="1"/>
</dbReference>